<sequence>MDNVRFHADTKVFVSRKAVEQVIEAIKADGIKKVLCVLGGGSAKTTGLWDRITKSLKENGIEYCELWGVQPNPLISKVREGVALCKDPANKIEAVFAIGGGSVIDSVKAIASGAKFDGDIWDVYLRKSAPPKEQLPIYTVLTLSATASEYNYGSVVSSPEENRKLGMFFPNRPRATAIDPTIQFTLPWRQVMCGAVDATSHLLEQYFSKTNETDCTREINLALQRSIIKSMIKIKANNEDYEARANFCWAVSLALNGIAGLGLSGDWNVHYIEHAISAVDDKIAHGEGLAVVSHAYYKFLWKRGIAKEMFEEWAQVVFGTKNVDEALKKFDELLDLWGAPKKLTDLGLKEADIPRIVKIEQEQNQMGVFSPLLRLTAEVTTEILRETL</sequence>
<evidence type="ECO:0000313" key="4">
    <source>
        <dbReference type="EMBL" id="KAK2954452.1"/>
    </source>
</evidence>
<dbReference type="PANTHER" id="PTHR43633">
    <property type="entry name" value="ALCOHOL DEHYDROGENASE YQHD"/>
    <property type="match status" value="1"/>
</dbReference>
<dbReference type="InterPro" id="IPR044731">
    <property type="entry name" value="BDH-like"/>
</dbReference>
<dbReference type="Gene3D" id="3.40.50.1970">
    <property type="match status" value="1"/>
</dbReference>
<evidence type="ECO:0000259" key="3">
    <source>
        <dbReference type="Pfam" id="PF25137"/>
    </source>
</evidence>
<organism evidence="4 5">
    <name type="scientific">Blattamonas nauphoetae</name>
    <dbReference type="NCBI Taxonomy" id="2049346"/>
    <lineage>
        <taxon>Eukaryota</taxon>
        <taxon>Metamonada</taxon>
        <taxon>Preaxostyla</taxon>
        <taxon>Oxymonadida</taxon>
        <taxon>Blattamonas</taxon>
    </lineage>
</organism>
<dbReference type="InterPro" id="IPR001670">
    <property type="entry name" value="ADH_Fe/GldA"/>
</dbReference>
<keyword evidence="1 4" id="KW-0560">Oxidoreductase</keyword>
<reference evidence="4 5" key="1">
    <citation type="journal article" date="2022" name="bioRxiv">
        <title>Genomics of Preaxostyla Flagellates Illuminates Evolutionary Transitions and the Path Towards Mitochondrial Loss.</title>
        <authorList>
            <person name="Novak L.V.F."/>
            <person name="Treitli S.C."/>
            <person name="Pyrih J."/>
            <person name="Halakuc P."/>
            <person name="Pipaliya S.V."/>
            <person name="Vacek V."/>
            <person name="Brzon O."/>
            <person name="Soukal P."/>
            <person name="Eme L."/>
            <person name="Dacks J.B."/>
            <person name="Karnkowska A."/>
            <person name="Elias M."/>
            <person name="Hampl V."/>
        </authorList>
    </citation>
    <scope>NUCLEOTIDE SEQUENCE [LARGE SCALE GENOMIC DNA]</scope>
    <source>
        <strain evidence="4">NAU3</strain>
        <tissue evidence="4">Gut</tissue>
    </source>
</reference>
<protein>
    <submittedName>
        <fullName evidence="4">Long-chain-alcohol dehydrogenase 2</fullName>
        <ecNumber evidence="4">1.1.1.192</ecNumber>
    </submittedName>
</protein>
<dbReference type="Pfam" id="PF25137">
    <property type="entry name" value="ADH_Fe_C"/>
    <property type="match status" value="1"/>
</dbReference>
<dbReference type="SUPFAM" id="SSF56796">
    <property type="entry name" value="Dehydroquinate synthase-like"/>
    <property type="match status" value="1"/>
</dbReference>
<dbReference type="InterPro" id="IPR056798">
    <property type="entry name" value="ADH_Fe_C"/>
</dbReference>
<dbReference type="EC" id="1.1.1.192" evidence="4"/>
<dbReference type="GO" id="GO:0050060">
    <property type="term" value="F:long-chain-alcohol dehydrogenase activity"/>
    <property type="evidence" value="ECO:0007669"/>
    <property type="project" value="UniProtKB-EC"/>
</dbReference>
<dbReference type="PANTHER" id="PTHR43633:SF1">
    <property type="entry name" value="ALCOHOL DEHYDROGENASE YQHD"/>
    <property type="match status" value="1"/>
</dbReference>
<keyword evidence="5" id="KW-1185">Reference proteome</keyword>
<dbReference type="Pfam" id="PF00465">
    <property type="entry name" value="Fe-ADH"/>
    <property type="match status" value="1"/>
</dbReference>
<feature type="domain" description="Alcohol dehydrogenase iron-type/glycerol dehydrogenase GldA" evidence="2">
    <location>
        <begin position="10"/>
        <end position="180"/>
    </location>
</feature>
<dbReference type="EMBL" id="JARBJD010000078">
    <property type="protein sequence ID" value="KAK2954452.1"/>
    <property type="molecule type" value="Genomic_DNA"/>
</dbReference>
<comment type="caution">
    <text evidence="4">The sequence shown here is derived from an EMBL/GenBank/DDBJ whole genome shotgun (WGS) entry which is preliminary data.</text>
</comment>
<feature type="domain" description="Fe-containing alcohol dehydrogenase-like C-terminal" evidence="3">
    <location>
        <begin position="194"/>
        <end position="362"/>
    </location>
</feature>
<dbReference type="Proteomes" id="UP001281761">
    <property type="component" value="Unassembled WGS sequence"/>
</dbReference>
<dbReference type="CDD" id="cd08187">
    <property type="entry name" value="BDH"/>
    <property type="match status" value="1"/>
</dbReference>
<name>A0ABQ9XS11_9EUKA</name>
<dbReference type="Gene3D" id="1.20.1090.10">
    <property type="entry name" value="Dehydroquinate synthase-like - alpha domain"/>
    <property type="match status" value="1"/>
</dbReference>
<evidence type="ECO:0000313" key="5">
    <source>
        <dbReference type="Proteomes" id="UP001281761"/>
    </source>
</evidence>
<accession>A0ABQ9XS11</accession>
<evidence type="ECO:0000259" key="2">
    <source>
        <dbReference type="Pfam" id="PF00465"/>
    </source>
</evidence>
<evidence type="ECO:0000256" key="1">
    <source>
        <dbReference type="ARBA" id="ARBA00023002"/>
    </source>
</evidence>
<proteinExistence type="predicted"/>
<gene>
    <name evidence="4" type="ORF">BLNAU_10620</name>
</gene>